<keyword evidence="1" id="KW-0812">Transmembrane</keyword>
<keyword evidence="1" id="KW-1133">Transmembrane helix</keyword>
<accession>A0A6C0CYN1</accession>
<name>A0A6C0CYN1_9ZZZZ</name>
<sequence>MSSLLLEALSVGILTAIIGFIINIILVDKNYSYNYWYKVLIAYFITGMIIHLLLEYTGGNKWYCKYGNACSK</sequence>
<evidence type="ECO:0000313" key="2">
    <source>
        <dbReference type="EMBL" id="QHT09628.1"/>
    </source>
</evidence>
<reference evidence="2" key="1">
    <citation type="journal article" date="2020" name="Nature">
        <title>Giant virus diversity and host interactions through global metagenomics.</title>
        <authorList>
            <person name="Schulz F."/>
            <person name="Roux S."/>
            <person name="Paez-Espino D."/>
            <person name="Jungbluth S."/>
            <person name="Walsh D.A."/>
            <person name="Denef V.J."/>
            <person name="McMahon K.D."/>
            <person name="Konstantinidis K.T."/>
            <person name="Eloe-Fadrosh E.A."/>
            <person name="Kyrpides N.C."/>
            <person name="Woyke T."/>
        </authorList>
    </citation>
    <scope>NUCLEOTIDE SEQUENCE</scope>
    <source>
        <strain evidence="2">GVMAG-M-3300023174-102</strain>
    </source>
</reference>
<organism evidence="2">
    <name type="scientific">viral metagenome</name>
    <dbReference type="NCBI Taxonomy" id="1070528"/>
    <lineage>
        <taxon>unclassified sequences</taxon>
        <taxon>metagenomes</taxon>
        <taxon>organismal metagenomes</taxon>
    </lineage>
</organism>
<proteinExistence type="predicted"/>
<dbReference type="AlphaFoldDB" id="A0A6C0CYN1"/>
<feature type="transmembrane region" description="Helical" evidence="1">
    <location>
        <begin position="35"/>
        <end position="54"/>
    </location>
</feature>
<feature type="transmembrane region" description="Helical" evidence="1">
    <location>
        <begin position="6"/>
        <end position="26"/>
    </location>
</feature>
<dbReference type="EMBL" id="MN739513">
    <property type="protein sequence ID" value="QHT09628.1"/>
    <property type="molecule type" value="Genomic_DNA"/>
</dbReference>
<protein>
    <submittedName>
        <fullName evidence="2">Uncharacterized protein</fullName>
    </submittedName>
</protein>
<keyword evidence="1" id="KW-0472">Membrane</keyword>
<evidence type="ECO:0000256" key="1">
    <source>
        <dbReference type="SAM" id="Phobius"/>
    </source>
</evidence>